<comment type="caution">
    <text evidence="2">The sequence shown here is derived from an EMBL/GenBank/DDBJ whole genome shotgun (WGS) entry which is preliminary data.</text>
</comment>
<feature type="signal peptide" evidence="1">
    <location>
        <begin position="1"/>
        <end position="21"/>
    </location>
</feature>
<evidence type="ECO:0000313" key="2">
    <source>
        <dbReference type="EMBL" id="OOS20303.1"/>
    </source>
</evidence>
<organism evidence="2 3">
    <name type="scientific">Lwoffella lincolnii</name>
    <dbReference type="NCBI Taxonomy" id="90241"/>
    <lineage>
        <taxon>Bacteria</taxon>
        <taxon>Pseudomonadati</taxon>
        <taxon>Pseudomonadota</taxon>
        <taxon>Gammaproteobacteria</taxon>
        <taxon>Moraxellales</taxon>
        <taxon>Moraxellaceae</taxon>
        <taxon>Lwoffella</taxon>
    </lineage>
</organism>
<sequence>MNKKVMMLVMTLGLFQLTACSVTHGIQMTAQQITSIHKGVTSEGQIRQMFGEPVEKQRLSNGLTRLIYRYDNSSQIMKSLAGAGGTLLGGVLGYQVGGGSGQALATVAGAGIGGALSENAVTARKQEQILIIYINQRGVVHDYEFTENSSRSQSWGIGQGVKPL</sequence>
<dbReference type="AlphaFoldDB" id="A0A1T0CDB7"/>
<evidence type="ECO:0000313" key="3">
    <source>
        <dbReference type="Proteomes" id="UP000191094"/>
    </source>
</evidence>
<feature type="chain" id="PRO_5012571823" description="Glycine zipper 2TM domain-containing protein" evidence="1">
    <location>
        <begin position="22"/>
        <end position="164"/>
    </location>
</feature>
<reference evidence="2 3" key="1">
    <citation type="submission" date="2017-02" db="EMBL/GenBank/DDBJ databases">
        <title>Draft genome sequence of Moraxella lincolnii CCUG 9405T type strain.</title>
        <authorList>
            <person name="Salva-Serra F."/>
            <person name="Engstrom-Jakobsson H."/>
            <person name="Thorell K."/>
            <person name="Jaen-Luchoro D."/>
            <person name="Gonzales-Siles L."/>
            <person name="Karlsson R."/>
            <person name="Yazdan S."/>
            <person name="Boulund F."/>
            <person name="Johnning A."/>
            <person name="Engstrand L."/>
            <person name="Kristiansson E."/>
            <person name="Moore E."/>
        </authorList>
    </citation>
    <scope>NUCLEOTIDE SEQUENCE [LARGE SCALE GENOMIC DNA]</scope>
    <source>
        <strain evidence="2 3">CCUG 9405</strain>
    </source>
</reference>
<keyword evidence="1" id="KW-0732">Signal</keyword>
<evidence type="ECO:0008006" key="4">
    <source>
        <dbReference type="Google" id="ProtNLM"/>
    </source>
</evidence>
<gene>
    <name evidence="2" type="ORF">B0682_06610</name>
</gene>
<dbReference type="EMBL" id="MUYT01000008">
    <property type="protein sequence ID" value="OOS20303.1"/>
    <property type="molecule type" value="Genomic_DNA"/>
</dbReference>
<name>A0A1T0CDB7_9GAMM</name>
<proteinExistence type="predicted"/>
<dbReference type="RefSeq" id="WP_205760114.1">
    <property type="nucleotide sequence ID" value="NZ_MUYT01000008.1"/>
</dbReference>
<evidence type="ECO:0000256" key="1">
    <source>
        <dbReference type="SAM" id="SignalP"/>
    </source>
</evidence>
<dbReference type="Proteomes" id="UP000191094">
    <property type="component" value="Unassembled WGS sequence"/>
</dbReference>
<keyword evidence="3" id="KW-1185">Reference proteome</keyword>
<dbReference type="STRING" id="90241.B0682_06610"/>
<accession>A0A1T0CDB7</accession>
<protein>
    <recommendedName>
        <fullName evidence="4">Glycine zipper 2TM domain-containing protein</fullName>
    </recommendedName>
</protein>